<dbReference type="Proteomes" id="UP000479190">
    <property type="component" value="Unassembled WGS sequence"/>
</dbReference>
<protein>
    <submittedName>
        <fullName evidence="1">Uncharacterized protein</fullName>
    </submittedName>
</protein>
<name>A0A6H5HSS8_9HYME</name>
<evidence type="ECO:0000313" key="1">
    <source>
        <dbReference type="EMBL" id="CAB0027811.1"/>
    </source>
</evidence>
<organism evidence="1 2">
    <name type="scientific">Trichogramma brassicae</name>
    <dbReference type="NCBI Taxonomy" id="86971"/>
    <lineage>
        <taxon>Eukaryota</taxon>
        <taxon>Metazoa</taxon>
        <taxon>Ecdysozoa</taxon>
        <taxon>Arthropoda</taxon>
        <taxon>Hexapoda</taxon>
        <taxon>Insecta</taxon>
        <taxon>Pterygota</taxon>
        <taxon>Neoptera</taxon>
        <taxon>Endopterygota</taxon>
        <taxon>Hymenoptera</taxon>
        <taxon>Apocrita</taxon>
        <taxon>Proctotrupomorpha</taxon>
        <taxon>Chalcidoidea</taxon>
        <taxon>Trichogrammatidae</taxon>
        <taxon>Trichogramma</taxon>
    </lineage>
</organism>
<feature type="non-terminal residue" evidence="1">
    <location>
        <position position="1"/>
    </location>
</feature>
<keyword evidence="2" id="KW-1185">Reference proteome</keyword>
<gene>
    <name evidence="1" type="ORF">TBRA_LOCUS41</name>
</gene>
<reference evidence="1 2" key="1">
    <citation type="submission" date="2020-02" db="EMBL/GenBank/DDBJ databases">
        <authorList>
            <person name="Ferguson B K."/>
        </authorList>
    </citation>
    <scope>NUCLEOTIDE SEQUENCE [LARGE SCALE GENOMIC DNA]</scope>
</reference>
<evidence type="ECO:0000313" key="2">
    <source>
        <dbReference type="Proteomes" id="UP000479190"/>
    </source>
</evidence>
<proteinExistence type="predicted"/>
<sequence length="526" mass="59612">YVTSRFPSVDVSSVKQVLAYKCKENSTALKMKSIRYICFDFIRLKHVAAAADKDFSITAGGASLLIYNFLLNICITAAVAAANISRARNLAFPATTIDDHTVVVFKSHVIYLPSKDNHLLTFFVSNMKRQVATDLFFVIARDRGCHRAGYGSYIPFAASNSCILFDCERSSNVIIVKSHLHARPIRNHFDTCMCVCEANEQQSDVTTDRKIMSMRKERVTKERKNSRARDREALQLKNSSVLQIGRVFGFFKMTLTVTRGKFNETYGVRFSRHTDLWVRATLTNLKNKARSASSPRLRRISQFHTRSRAFRGKILKYPGDYARFSVCARRQRSAGAAAATSAAAAAAGQSSTGVSMLHVGHLRHRVIHRVTVVVLRLLRHRQPSIQELPAAEQLVEGRAELPAHRAVQDEINRRVHQRQDVHSFACNVKIIKKQPVHVIAIVCIANFNSKAQASRNSLFAANARSYSREPYEASKQEGGVRKHADIPFPLKRIYPARERNDCVYRFYMYMCYTTGERSQRKSKRVE</sequence>
<dbReference type="AlphaFoldDB" id="A0A6H5HSS8"/>
<dbReference type="EMBL" id="CADCXV010000003">
    <property type="protein sequence ID" value="CAB0027811.1"/>
    <property type="molecule type" value="Genomic_DNA"/>
</dbReference>
<dbReference type="OrthoDB" id="6359816at2759"/>
<accession>A0A6H5HSS8</accession>